<evidence type="ECO:0000313" key="3">
    <source>
        <dbReference type="Proteomes" id="UP001363010"/>
    </source>
</evidence>
<organism evidence="2 3">
    <name type="scientific">Variovorax humicola</name>
    <dbReference type="NCBI Taxonomy" id="1769758"/>
    <lineage>
        <taxon>Bacteria</taxon>
        <taxon>Pseudomonadati</taxon>
        <taxon>Pseudomonadota</taxon>
        <taxon>Betaproteobacteria</taxon>
        <taxon>Burkholderiales</taxon>
        <taxon>Comamonadaceae</taxon>
        <taxon>Variovorax</taxon>
    </lineage>
</organism>
<dbReference type="PANTHER" id="PTHR35271">
    <property type="entry name" value="ABC TRANSPORTER, SUBSTRATE-BINDING LIPOPROTEIN-RELATED"/>
    <property type="match status" value="1"/>
</dbReference>
<comment type="caution">
    <text evidence="2">The sequence shown here is derived from an EMBL/GenBank/DDBJ whole genome shotgun (WGS) entry which is preliminary data.</text>
</comment>
<dbReference type="InterPro" id="IPR028082">
    <property type="entry name" value="Peripla_BP_I"/>
</dbReference>
<proteinExistence type="predicted"/>
<dbReference type="Pfam" id="PF04392">
    <property type="entry name" value="ABC_sub_bind"/>
    <property type="match status" value="1"/>
</dbReference>
<dbReference type="Proteomes" id="UP001363010">
    <property type="component" value="Unassembled WGS sequence"/>
</dbReference>
<keyword evidence="3" id="KW-1185">Reference proteome</keyword>
<dbReference type="CDD" id="cd06325">
    <property type="entry name" value="PBP1_ABC_unchar_transporter"/>
    <property type="match status" value="1"/>
</dbReference>
<protein>
    <submittedName>
        <fullName evidence="2">ABC transporter substrate-binding protein</fullName>
    </submittedName>
</protein>
<evidence type="ECO:0000256" key="1">
    <source>
        <dbReference type="SAM" id="SignalP"/>
    </source>
</evidence>
<reference evidence="2 3" key="1">
    <citation type="submission" date="2024-03" db="EMBL/GenBank/DDBJ databases">
        <title>Novel species of the genus Variovorax.</title>
        <authorList>
            <person name="Liu Q."/>
            <person name="Xin Y.-H."/>
        </authorList>
    </citation>
    <scope>NUCLEOTIDE SEQUENCE [LARGE SCALE GENOMIC DNA]</scope>
    <source>
        <strain evidence="2 3">KACC 18501</strain>
    </source>
</reference>
<feature type="chain" id="PRO_5047338925" evidence="1">
    <location>
        <begin position="27"/>
        <end position="327"/>
    </location>
</feature>
<dbReference type="SUPFAM" id="SSF53822">
    <property type="entry name" value="Periplasmic binding protein-like I"/>
    <property type="match status" value="1"/>
</dbReference>
<name>A0ABU8W975_9BURK</name>
<accession>A0ABU8W975</accession>
<dbReference type="EMBL" id="JBBKZV010000037">
    <property type="protein sequence ID" value="MEJ8826591.1"/>
    <property type="molecule type" value="Genomic_DNA"/>
</dbReference>
<dbReference type="PANTHER" id="PTHR35271:SF1">
    <property type="entry name" value="ABC TRANSPORTER, SUBSTRATE-BINDING LIPOPROTEIN"/>
    <property type="match status" value="1"/>
</dbReference>
<keyword evidence="1" id="KW-0732">Signal</keyword>
<gene>
    <name evidence="2" type="ORF">WKW80_32010</name>
</gene>
<sequence>MRSTITAFLVSAAVLFLLAAPPPAEAQQAGKVARVGVLLFSAPEADPNAAAFRQGLSDLGYVEGANLTTLYRFAEGKPERLPALASELVALKPDVILALGGDVAPFARTATNVIPIVMAASQDPVQAGLVASLSKPGGNITGVTFVSSELAAKRLQILKQAAPGISRVAVLWNPDHIDPEYRETQAAGKVLGIHVQSLEVRSAGDFDPALQAAAAERAEAIVVVSSRLTTINRQRVLEFAARQRIAVVAGWGPWVESGALMSYGPDLNVMVRRTASYVDQILKGANPARMPVEQPTKLDLFINVKTATALGLTISPSLLLQATRVVE</sequence>
<evidence type="ECO:0000313" key="2">
    <source>
        <dbReference type="EMBL" id="MEJ8826591.1"/>
    </source>
</evidence>
<dbReference type="InterPro" id="IPR007487">
    <property type="entry name" value="ABC_transpt-TYRBP-like"/>
</dbReference>
<dbReference type="Gene3D" id="3.40.50.2300">
    <property type="match status" value="2"/>
</dbReference>
<feature type="signal peptide" evidence="1">
    <location>
        <begin position="1"/>
        <end position="26"/>
    </location>
</feature>
<dbReference type="RefSeq" id="WP_340367629.1">
    <property type="nucleotide sequence ID" value="NZ_JBBKZV010000037.1"/>
</dbReference>